<accession>A0A4C1YPH5</accession>
<proteinExistence type="predicted"/>
<protein>
    <recommendedName>
        <fullName evidence="3">Mariner Mos1 transposase</fullName>
    </recommendedName>
</protein>
<dbReference type="Proteomes" id="UP000299102">
    <property type="component" value="Unassembled WGS sequence"/>
</dbReference>
<sequence>MGKGKTFRGGGGSLTLKPRCLSRTLLRSFKCHHHEREAQYEVEKETFIGRIRMCHEIWVHHYTLKSKRRSKECRQKGEDSSAAAKSQDEPCEMLLNALELPVYSPDLSPLDYFMFCLLKNTLGRRRFEIDQAVTVVSYERDPILPPDAIDLVFVLTLALKCWYYLPARESNPKAPIIALELEIEPTLCRLARGTVDLPRLGLEHLEHLVSVDLQQARGFYRETLDAELEAVDYYQKVQNIYKSLKQSVNTELTIQMTLHLSSNYNQLTSASDDDII</sequence>
<gene>
    <name evidence="1" type="ORF">EVAR_28925_1</name>
</gene>
<comment type="caution">
    <text evidence="1">The sequence shown here is derived from an EMBL/GenBank/DDBJ whole genome shotgun (WGS) entry which is preliminary data.</text>
</comment>
<dbReference type="InterPro" id="IPR036397">
    <property type="entry name" value="RNaseH_sf"/>
</dbReference>
<evidence type="ECO:0000313" key="2">
    <source>
        <dbReference type="Proteomes" id="UP000299102"/>
    </source>
</evidence>
<dbReference type="AlphaFoldDB" id="A0A4C1YPH5"/>
<reference evidence="1 2" key="1">
    <citation type="journal article" date="2019" name="Commun. Biol.">
        <title>The bagworm genome reveals a unique fibroin gene that provides high tensile strength.</title>
        <authorList>
            <person name="Kono N."/>
            <person name="Nakamura H."/>
            <person name="Ohtoshi R."/>
            <person name="Tomita M."/>
            <person name="Numata K."/>
            <person name="Arakawa K."/>
        </authorList>
    </citation>
    <scope>NUCLEOTIDE SEQUENCE [LARGE SCALE GENOMIC DNA]</scope>
</reference>
<name>A0A4C1YPH5_EUMVA</name>
<dbReference type="EMBL" id="BGZK01001285">
    <property type="protein sequence ID" value="GBP76297.1"/>
    <property type="molecule type" value="Genomic_DNA"/>
</dbReference>
<evidence type="ECO:0008006" key="3">
    <source>
        <dbReference type="Google" id="ProtNLM"/>
    </source>
</evidence>
<dbReference type="GO" id="GO:0003676">
    <property type="term" value="F:nucleic acid binding"/>
    <property type="evidence" value="ECO:0007669"/>
    <property type="project" value="InterPro"/>
</dbReference>
<evidence type="ECO:0000313" key="1">
    <source>
        <dbReference type="EMBL" id="GBP76297.1"/>
    </source>
</evidence>
<keyword evidence="2" id="KW-1185">Reference proteome</keyword>
<organism evidence="1 2">
    <name type="scientific">Eumeta variegata</name>
    <name type="common">Bagworm moth</name>
    <name type="synonym">Eumeta japonica</name>
    <dbReference type="NCBI Taxonomy" id="151549"/>
    <lineage>
        <taxon>Eukaryota</taxon>
        <taxon>Metazoa</taxon>
        <taxon>Ecdysozoa</taxon>
        <taxon>Arthropoda</taxon>
        <taxon>Hexapoda</taxon>
        <taxon>Insecta</taxon>
        <taxon>Pterygota</taxon>
        <taxon>Neoptera</taxon>
        <taxon>Endopterygota</taxon>
        <taxon>Lepidoptera</taxon>
        <taxon>Glossata</taxon>
        <taxon>Ditrysia</taxon>
        <taxon>Tineoidea</taxon>
        <taxon>Psychidae</taxon>
        <taxon>Oiketicinae</taxon>
        <taxon>Eumeta</taxon>
    </lineage>
</organism>
<dbReference type="Gene3D" id="3.30.420.10">
    <property type="entry name" value="Ribonuclease H-like superfamily/Ribonuclease H"/>
    <property type="match status" value="1"/>
</dbReference>